<evidence type="ECO:0000313" key="1">
    <source>
        <dbReference type="EMBL" id="RVU41150.1"/>
    </source>
</evidence>
<dbReference type="RefSeq" id="WP_127697535.1">
    <property type="nucleotide sequence ID" value="NZ_SACS01000002.1"/>
</dbReference>
<name>A0A437R307_9GAMM</name>
<dbReference type="Pfam" id="PF20329">
    <property type="entry name" value="DUF6624"/>
    <property type="match status" value="1"/>
</dbReference>
<dbReference type="AlphaFoldDB" id="A0A437R307"/>
<keyword evidence="2" id="KW-1185">Reference proteome</keyword>
<sequence length="190" mass="21318">MLSFGASAEINQALQKQLLTMAELDQSIRKELGEAGWDKAPKELLDKVSAIDEKNTSKLKSMLSNRAWFSKAEVGIDGIGAAFLIIQHSPDNELKERMLPVLKQAYLNGDGVSGQEVALLTDRVLISKGQQQRYGTQADIRDGKVIFKPIDDPTTVDERRAEMKMPPLEFYRKLLEEMYGITDHPEIDLN</sequence>
<dbReference type="InterPro" id="IPR046732">
    <property type="entry name" value="DUF6624"/>
</dbReference>
<dbReference type="EMBL" id="SACS01000002">
    <property type="protein sequence ID" value="RVU41150.1"/>
    <property type="molecule type" value="Genomic_DNA"/>
</dbReference>
<gene>
    <name evidence="1" type="ORF">EOE67_02810</name>
</gene>
<protein>
    <submittedName>
        <fullName evidence="1">Uncharacterized protein</fullName>
    </submittedName>
</protein>
<dbReference type="Proteomes" id="UP000283077">
    <property type="component" value="Unassembled WGS sequence"/>
</dbReference>
<accession>A0A437R307</accession>
<comment type="caution">
    <text evidence="1">The sequence shown here is derived from an EMBL/GenBank/DDBJ whole genome shotgun (WGS) entry which is preliminary data.</text>
</comment>
<organism evidence="1 2">
    <name type="scientific">Rheinheimera riviphila</name>
    <dbReference type="NCBI Taxonomy" id="1834037"/>
    <lineage>
        <taxon>Bacteria</taxon>
        <taxon>Pseudomonadati</taxon>
        <taxon>Pseudomonadota</taxon>
        <taxon>Gammaproteobacteria</taxon>
        <taxon>Chromatiales</taxon>
        <taxon>Chromatiaceae</taxon>
        <taxon>Rheinheimera</taxon>
    </lineage>
</organism>
<proteinExistence type="predicted"/>
<reference evidence="1 2" key="1">
    <citation type="submission" date="2019-01" db="EMBL/GenBank/DDBJ databases">
        <authorList>
            <person name="Chen W.-M."/>
        </authorList>
    </citation>
    <scope>NUCLEOTIDE SEQUENCE [LARGE SCALE GENOMIC DNA]</scope>
    <source>
        <strain evidence="1 2">KYPC3</strain>
    </source>
</reference>
<evidence type="ECO:0000313" key="2">
    <source>
        <dbReference type="Proteomes" id="UP000283077"/>
    </source>
</evidence>
<dbReference type="OrthoDB" id="2989458at2"/>